<keyword evidence="3 8" id="KW-0762">Sugar transport</keyword>
<evidence type="ECO:0000259" key="7">
    <source>
        <dbReference type="PROSITE" id="PS51093"/>
    </source>
</evidence>
<organism evidence="8 9">
    <name type="scientific">Clostridium innocuum</name>
    <dbReference type="NCBI Taxonomy" id="1522"/>
    <lineage>
        <taxon>Bacteria</taxon>
        <taxon>Bacillati</taxon>
        <taxon>Bacillota</taxon>
        <taxon>Clostridia</taxon>
        <taxon>Eubacteriales</taxon>
        <taxon>Clostridiaceae</taxon>
        <taxon>Clostridium</taxon>
    </lineage>
</organism>
<comment type="subcellular location">
    <subcellularLocation>
        <location evidence="1">Cytoplasm</location>
    </subcellularLocation>
</comment>
<dbReference type="GO" id="GO:0016301">
    <property type="term" value="F:kinase activity"/>
    <property type="evidence" value="ECO:0007669"/>
    <property type="project" value="UniProtKB-KW"/>
</dbReference>
<dbReference type="AlphaFoldDB" id="A0A099IB57"/>
<dbReference type="PROSITE" id="PS51093">
    <property type="entry name" value="PTS_EIIA_TYPE_1"/>
    <property type="match status" value="1"/>
</dbReference>
<dbReference type="Gene3D" id="2.70.70.10">
    <property type="entry name" value="Glucose Permease (Domain IIA)"/>
    <property type="match status" value="1"/>
</dbReference>
<dbReference type="InterPro" id="IPR001127">
    <property type="entry name" value="PTS_EIIA_1_perm"/>
</dbReference>
<keyword evidence="2" id="KW-0813">Transport</keyword>
<dbReference type="PANTHER" id="PTHR45008:SF1">
    <property type="entry name" value="PTS SYSTEM GLUCOSE-SPECIFIC EIIA COMPONENT"/>
    <property type="match status" value="1"/>
</dbReference>
<dbReference type="NCBIfam" id="TIGR00830">
    <property type="entry name" value="PTBA"/>
    <property type="match status" value="1"/>
</dbReference>
<keyword evidence="4" id="KW-0808">Transferase</keyword>
<comment type="caution">
    <text evidence="8">The sequence shown here is derived from an EMBL/GenBank/DDBJ whole genome shotgun (WGS) entry which is preliminary data.</text>
</comment>
<dbReference type="FunFam" id="2.70.70.10:FF:000001">
    <property type="entry name" value="PTS system glucose-specific IIA component"/>
    <property type="match status" value="1"/>
</dbReference>
<evidence type="ECO:0000256" key="6">
    <source>
        <dbReference type="ARBA" id="ARBA00022777"/>
    </source>
</evidence>
<evidence type="ECO:0000313" key="8">
    <source>
        <dbReference type="EMBL" id="KGJ54397.1"/>
    </source>
</evidence>
<dbReference type="SUPFAM" id="SSF51261">
    <property type="entry name" value="Duplicated hybrid motif"/>
    <property type="match status" value="1"/>
</dbReference>
<reference evidence="8 9" key="1">
    <citation type="submission" date="2014-08" db="EMBL/GenBank/DDBJ databases">
        <title>Clostridium innocuum, an unnegligible vancomycin-resistant pathogen causing extra-intestinal infections.</title>
        <authorList>
            <person name="Feng Y."/>
            <person name="Chiu C.-H."/>
        </authorList>
    </citation>
    <scope>NUCLEOTIDE SEQUENCE [LARGE SCALE GENOMIC DNA]</scope>
    <source>
        <strain evidence="8 9">AN88</strain>
    </source>
</reference>
<keyword evidence="5" id="KW-0598">Phosphotransferase system</keyword>
<protein>
    <submittedName>
        <fullName evidence="8">PTS sugar transporter subunit IIA</fullName>
    </submittedName>
</protein>
<evidence type="ECO:0000313" key="9">
    <source>
        <dbReference type="Proteomes" id="UP000030008"/>
    </source>
</evidence>
<dbReference type="Proteomes" id="UP000030008">
    <property type="component" value="Unassembled WGS sequence"/>
</dbReference>
<dbReference type="RefSeq" id="WP_044904306.1">
    <property type="nucleotide sequence ID" value="NZ_CP022722.1"/>
</dbReference>
<dbReference type="PANTHER" id="PTHR45008">
    <property type="entry name" value="PTS SYSTEM GLUCOSE-SPECIFIC EIIA COMPONENT"/>
    <property type="match status" value="1"/>
</dbReference>
<dbReference type="EMBL" id="JQIF01000017">
    <property type="protein sequence ID" value="KGJ54397.1"/>
    <property type="molecule type" value="Genomic_DNA"/>
</dbReference>
<dbReference type="GO" id="GO:0005737">
    <property type="term" value="C:cytoplasm"/>
    <property type="evidence" value="ECO:0007669"/>
    <property type="project" value="UniProtKB-SubCell"/>
</dbReference>
<proteinExistence type="predicted"/>
<evidence type="ECO:0000256" key="2">
    <source>
        <dbReference type="ARBA" id="ARBA00022448"/>
    </source>
</evidence>
<name>A0A099IB57_CLOIN</name>
<dbReference type="InterPro" id="IPR011055">
    <property type="entry name" value="Dup_hybrid_motif"/>
</dbReference>
<dbReference type="PROSITE" id="PS00371">
    <property type="entry name" value="PTS_EIIA_TYPE_1_HIS"/>
    <property type="match status" value="1"/>
</dbReference>
<keyword evidence="6" id="KW-0418">Kinase</keyword>
<dbReference type="InterPro" id="IPR050890">
    <property type="entry name" value="PTS_EIIA_component"/>
</dbReference>
<evidence type="ECO:0000256" key="3">
    <source>
        <dbReference type="ARBA" id="ARBA00022597"/>
    </source>
</evidence>
<dbReference type="Pfam" id="PF00358">
    <property type="entry name" value="PTS_EIIA_1"/>
    <property type="match status" value="1"/>
</dbReference>
<accession>A0A099IB57</accession>
<sequence>MFTFRRKKQRELYAPVNGCGIALDDVRDEVFSKRLMGDGCAFLPETTSVCSPIDGDLILVADTLHAFGVRSREGIELLIHIGLDTVKLQGKGFQALQSVGTSIKAGTPVISFDSSYLHDATLDMTTMLIVTNCANLKIKEITKGYVNTTDPVIIME</sequence>
<evidence type="ECO:0000256" key="5">
    <source>
        <dbReference type="ARBA" id="ARBA00022683"/>
    </source>
</evidence>
<evidence type="ECO:0000256" key="1">
    <source>
        <dbReference type="ARBA" id="ARBA00004496"/>
    </source>
</evidence>
<gene>
    <name evidence="8" type="ORF">CIAN88_04460</name>
</gene>
<evidence type="ECO:0000256" key="4">
    <source>
        <dbReference type="ARBA" id="ARBA00022679"/>
    </source>
</evidence>
<feature type="domain" description="PTS EIIA type-1" evidence="7">
    <location>
        <begin position="28"/>
        <end position="132"/>
    </location>
</feature>
<dbReference type="GO" id="GO:0009401">
    <property type="term" value="P:phosphoenolpyruvate-dependent sugar phosphotransferase system"/>
    <property type="evidence" value="ECO:0007669"/>
    <property type="project" value="UniProtKB-KW"/>
</dbReference>